<accession>Q7V454</accession>
<evidence type="ECO:0000313" key="2">
    <source>
        <dbReference type="EMBL" id="CAE22289.1"/>
    </source>
</evidence>
<evidence type="ECO:0000256" key="1">
    <source>
        <dbReference type="SAM" id="MobiDB-lite"/>
    </source>
</evidence>
<gene>
    <name evidence="2" type="ordered locus">PMT_2115</name>
</gene>
<sequence length="96" mass="10894">MKDLMTRFSGGQLSPSPSSDSEEWQCMDEGTLKPSRSGAVCMTCHHFRYVVGKQCQTLLSCPIHQRLIPHGEHLNSKCHQWTIRRELEVGWAPEVA</sequence>
<dbReference type="AlphaFoldDB" id="Q7V454"/>
<feature type="compositionally biased region" description="Polar residues" evidence="1">
    <location>
        <begin position="9"/>
        <end position="19"/>
    </location>
</feature>
<dbReference type="HOGENOM" id="CLU_176278_0_0_3"/>
<reference evidence="2 3" key="1">
    <citation type="journal article" date="2003" name="Nature">
        <title>Genome divergence in two Prochlorococcus ecotypes reflects oceanic niche differentiation.</title>
        <authorList>
            <person name="Rocap G."/>
            <person name="Larimer F.W."/>
            <person name="Lamerdin J.E."/>
            <person name="Malfatti S."/>
            <person name="Chain P."/>
            <person name="Ahlgren N.A."/>
            <person name="Arellano A."/>
            <person name="Coleman M."/>
            <person name="Hauser L."/>
            <person name="Hess W.R."/>
            <person name="Johnson Z.I."/>
            <person name="Land M.L."/>
            <person name="Lindell D."/>
            <person name="Post A.F."/>
            <person name="Regala W."/>
            <person name="Shah M."/>
            <person name="Shaw S.L."/>
            <person name="Steglich C."/>
            <person name="Sullivan M.B."/>
            <person name="Ting C.S."/>
            <person name="Tolonen A."/>
            <person name="Webb E.A."/>
            <person name="Zinser E.R."/>
            <person name="Chisholm S.W."/>
        </authorList>
    </citation>
    <scope>NUCLEOTIDE SEQUENCE [LARGE SCALE GENOMIC DNA]</scope>
    <source>
        <strain evidence="3">MIT 9313</strain>
    </source>
</reference>
<dbReference type="EMBL" id="BX548175">
    <property type="protein sequence ID" value="CAE22289.1"/>
    <property type="molecule type" value="Genomic_DNA"/>
</dbReference>
<feature type="region of interest" description="Disordered" evidence="1">
    <location>
        <begin position="1"/>
        <end position="24"/>
    </location>
</feature>
<organism evidence="2 3">
    <name type="scientific">Prochlorococcus marinus (strain MIT 9313)</name>
    <dbReference type="NCBI Taxonomy" id="74547"/>
    <lineage>
        <taxon>Bacteria</taxon>
        <taxon>Bacillati</taxon>
        <taxon>Cyanobacteriota</taxon>
        <taxon>Cyanophyceae</taxon>
        <taxon>Synechococcales</taxon>
        <taxon>Prochlorococcaceae</taxon>
        <taxon>Prochlorococcus</taxon>
    </lineage>
</organism>
<proteinExistence type="predicted"/>
<keyword evidence="3" id="KW-1185">Reference proteome</keyword>
<dbReference type="Proteomes" id="UP000001423">
    <property type="component" value="Chromosome"/>
</dbReference>
<evidence type="ECO:0000313" key="3">
    <source>
        <dbReference type="Proteomes" id="UP000001423"/>
    </source>
</evidence>
<dbReference type="KEGG" id="pmt:PMT_2115"/>
<dbReference type="eggNOG" id="ENOG502ZDNH">
    <property type="taxonomic scope" value="Bacteria"/>
</dbReference>
<name>Q7V454_PROMM</name>
<protein>
    <submittedName>
        <fullName evidence="2">Possible Kelch motif</fullName>
    </submittedName>
</protein>